<sequence>MPQICIIKRKNQANYASRKRDGPNRNKDVDALQAAAKDSKFQGYTHILVQQVSHSSLPDGDQKGHVTAHLKNRDLLDKDQHHVCHIYLNRATDDKIWDKPIDDPANYAWISLDKWKAGDWSSLERGSDAVETIERVPDEFESLEMDSEAEENEEGAGEKRTERGLDAI</sequence>
<feature type="compositionally biased region" description="Acidic residues" evidence="1">
    <location>
        <begin position="139"/>
        <end position="155"/>
    </location>
</feature>
<proteinExistence type="predicted"/>
<accession>A0A6A6TJY0</accession>
<feature type="compositionally biased region" description="Basic and acidic residues" evidence="1">
    <location>
        <begin position="156"/>
        <end position="168"/>
    </location>
</feature>
<organism evidence="2 3">
    <name type="scientific">Lophiostoma macrostomum CBS 122681</name>
    <dbReference type="NCBI Taxonomy" id="1314788"/>
    <lineage>
        <taxon>Eukaryota</taxon>
        <taxon>Fungi</taxon>
        <taxon>Dikarya</taxon>
        <taxon>Ascomycota</taxon>
        <taxon>Pezizomycotina</taxon>
        <taxon>Dothideomycetes</taxon>
        <taxon>Pleosporomycetidae</taxon>
        <taxon>Pleosporales</taxon>
        <taxon>Lophiostomataceae</taxon>
        <taxon>Lophiostoma</taxon>
    </lineage>
</organism>
<evidence type="ECO:0000256" key="1">
    <source>
        <dbReference type="SAM" id="MobiDB-lite"/>
    </source>
</evidence>
<protein>
    <submittedName>
        <fullName evidence="2">Uncharacterized protein</fullName>
    </submittedName>
</protein>
<evidence type="ECO:0000313" key="2">
    <source>
        <dbReference type="EMBL" id="KAF2658924.1"/>
    </source>
</evidence>
<gene>
    <name evidence="2" type="ORF">K491DRAFT_713169</name>
</gene>
<dbReference type="Proteomes" id="UP000799324">
    <property type="component" value="Unassembled WGS sequence"/>
</dbReference>
<dbReference type="AlphaFoldDB" id="A0A6A6TJY0"/>
<keyword evidence="3" id="KW-1185">Reference proteome</keyword>
<name>A0A6A6TJY0_9PLEO</name>
<reference evidence="2" key="1">
    <citation type="journal article" date="2020" name="Stud. Mycol.">
        <title>101 Dothideomycetes genomes: a test case for predicting lifestyles and emergence of pathogens.</title>
        <authorList>
            <person name="Haridas S."/>
            <person name="Albert R."/>
            <person name="Binder M."/>
            <person name="Bloem J."/>
            <person name="Labutti K."/>
            <person name="Salamov A."/>
            <person name="Andreopoulos B."/>
            <person name="Baker S."/>
            <person name="Barry K."/>
            <person name="Bills G."/>
            <person name="Bluhm B."/>
            <person name="Cannon C."/>
            <person name="Castanera R."/>
            <person name="Culley D."/>
            <person name="Daum C."/>
            <person name="Ezra D."/>
            <person name="Gonzalez J."/>
            <person name="Henrissat B."/>
            <person name="Kuo A."/>
            <person name="Liang C."/>
            <person name="Lipzen A."/>
            <person name="Lutzoni F."/>
            <person name="Magnuson J."/>
            <person name="Mondo S."/>
            <person name="Nolan M."/>
            <person name="Ohm R."/>
            <person name="Pangilinan J."/>
            <person name="Park H.-J."/>
            <person name="Ramirez L."/>
            <person name="Alfaro M."/>
            <person name="Sun H."/>
            <person name="Tritt A."/>
            <person name="Yoshinaga Y."/>
            <person name="Zwiers L.-H."/>
            <person name="Turgeon B."/>
            <person name="Goodwin S."/>
            <person name="Spatafora J."/>
            <person name="Crous P."/>
            <person name="Grigoriev I."/>
        </authorList>
    </citation>
    <scope>NUCLEOTIDE SEQUENCE</scope>
    <source>
        <strain evidence="2">CBS 122681</strain>
    </source>
</reference>
<dbReference type="EMBL" id="MU004311">
    <property type="protein sequence ID" value="KAF2658924.1"/>
    <property type="molecule type" value="Genomic_DNA"/>
</dbReference>
<evidence type="ECO:0000313" key="3">
    <source>
        <dbReference type="Proteomes" id="UP000799324"/>
    </source>
</evidence>
<feature type="region of interest" description="Disordered" evidence="1">
    <location>
        <begin position="138"/>
        <end position="168"/>
    </location>
</feature>